<keyword evidence="3" id="KW-1185">Reference proteome</keyword>
<protein>
    <recommendedName>
        <fullName evidence="4">Ig-like domain-containing protein</fullName>
    </recommendedName>
</protein>
<sequence length="595" mass="65241">MSLFGRRRNLQVNSRFENLVNSRLGTVLQFCMLISLFSVCVSGQLSSAKPGSSAAAAVNSPALTGSSSAASSSAQSDDTDYSDADYDDKDVQFDQSPPNVLILLADPENGTTTPLANQPNTEVILDPSLKKIHLFCSAYYPIKWIYTGEGFPFLNVDNTRFTDDFYDPTTYAFSALLELEGLDESQTGNYSCQKWDDETFHSSFYIFIPGERVLLLERNSTVAVEPNATQITVPCAVSNPVANVTLMKLLPPSSGVVAAEWAPVAPSQYKYHPRTGFTFVSSHSNNALGTYECSVPAVGSKVEISLVAKGSSGDKAEDDSSKGGCCDKSYLRSLGDERTSCRGFISQTCQTPEFFEAGKSPCKDWKLAQFLKNRVEPCKNEMDPNGVNSHTGVGYFKTDNTPTPQLFMFCQADPQEYTQGFKMAVQWRNGSMLFVDDERHRIPQFSRFPAGYEVNAEITDLLNPSSPTEMIYVHCYIPLKYSFKWIKIVKEIPTEELQVYASVARRPGSKARSTTPTPGDGDDDIDSSSKAVDIDNPEINENILSKRKGEVSPTVEDVDPTVAATAGAHPNYGVKTNWHVLLSIGLTLAFSLVSL</sequence>
<gene>
    <name evidence="2" type="ORF">ODALV1_LOCUS10445</name>
</gene>
<dbReference type="PANTHER" id="PTHR15360:SF4">
    <property type="entry name" value="PROTEIN KINASE DOMAIN-CONTAINING PROTEIN"/>
    <property type="match status" value="1"/>
</dbReference>
<evidence type="ECO:0000256" key="1">
    <source>
        <dbReference type="SAM" id="MobiDB-lite"/>
    </source>
</evidence>
<dbReference type="EMBL" id="CAXLJM020000032">
    <property type="protein sequence ID" value="CAL8100114.1"/>
    <property type="molecule type" value="Genomic_DNA"/>
</dbReference>
<name>A0ABP1QE47_9HEXA</name>
<dbReference type="Proteomes" id="UP001642540">
    <property type="component" value="Unassembled WGS sequence"/>
</dbReference>
<dbReference type="InterPro" id="IPR042495">
    <property type="entry name" value="PDGFRL"/>
</dbReference>
<dbReference type="Gene3D" id="2.60.40.10">
    <property type="entry name" value="Immunoglobulins"/>
    <property type="match status" value="1"/>
</dbReference>
<feature type="compositionally biased region" description="Low complexity" evidence="1">
    <location>
        <begin position="66"/>
        <end position="76"/>
    </location>
</feature>
<evidence type="ECO:0000313" key="2">
    <source>
        <dbReference type="EMBL" id="CAL8100114.1"/>
    </source>
</evidence>
<proteinExistence type="predicted"/>
<accession>A0ABP1QE47</accession>
<organism evidence="2 3">
    <name type="scientific">Orchesella dallaii</name>
    <dbReference type="NCBI Taxonomy" id="48710"/>
    <lineage>
        <taxon>Eukaryota</taxon>
        <taxon>Metazoa</taxon>
        <taxon>Ecdysozoa</taxon>
        <taxon>Arthropoda</taxon>
        <taxon>Hexapoda</taxon>
        <taxon>Collembola</taxon>
        <taxon>Entomobryomorpha</taxon>
        <taxon>Entomobryoidea</taxon>
        <taxon>Orchesellidae</taxon>
        <taxon>Orchesellinae</taxon>
        <taxon>Orchesella</taxon>
    </lineage>
</organism>
<dbReference type="InterPro" id="IPR013783">
    <property type="entry name" value="Ig-like_fold"/>
</dbReference>
<dbReference type="PANTHER" id="PTHR15360">
    <property type="entry name" value="PLATELET-DERIVED GROWTH FACTOR RECEPTOR LIKE"/>
    <property type="match status" value="1"/>
</dbReference>
<evidence type="ECO:0008006" key="4">
    <source>
        <dbReference type="Google" id="ProtNLM"/>
    </source>
</evidence>
<evidence type="ECO:0000313" key="3">
    <source>
        <dbReference type="Proteomes" id="UP001642540"/>
    </source>
</evidence>
<feature type="region of interest" description="Disordered" evidence="1">
    <location>
        <begin position="504"/>
        <end position="532"/>
    </location>
</feature>
<reference evidence="2 3" key="1">
    <citation type="submission" date="2024-08" db="EMBL/GenBank/DDBJ databases">
        <authorList>
            <person name="Cucini C."/>
            <person name="Frati F."/>
        </authorList>
    </citation>
    <scope>NUCLEOTIDE SEQUENCE [LARGE SCALE GENOMIC DNA]</scope>
</reference>
<feature type="region of interest" description="Disordered" evidence="1">
    <location>
        <begin position="64"/>
        <end position="94"/>
    </location>
</feature>
<feature type="compositionally biased region" description="Acidic residues" evidence="1">
    <location>
        <begin position="77"/>
        <end position="88"/>
    </location>
</feature>
<comment type="caution">
    <text evidence="2">The sequence shown here is derived from an EMBL/GenBank/DDBJ whole genome shotgun (WGS) entry which is preliminary data.</text>
</comment>